<proteinExistence type="predicted"/>
<name>A0ABR3GSC8_9PEZI</name>
<reference evidence="1 2" key="1">
    <citation type="submission" date="2024-02" db="EMBL/GenBank/DDBJ databases">
        <title>Discinaceae phylogenomics.</title>
        <authorList>
            <person name="Dirks A.C."/>
            <person name="James T.Y."/>
        </authorList>
    </citation>
    <scope>NUCLEOTIDE SEQUENCE [LARGE SCALE GENOMIC DNA]</scope>
    <source>
        <strain evidence="1 2">ACD0624</strain>
    </source>
</reference>
<gene>
    <name evidence="1" type="ORF">Q9L58_002064</name>
</gene>
<keyword evidence="2" id="KW-1185">Reference proteome</keyword>
<comment type="caution">
    <text evidence="1">The sequence shown here is derived from an EMBL/GenBank/DDBJ whole genome shotgun (WGS) entry which is preliminary data.</text>
</comment>
<dbReference type="Proteomes" id="UP001447188">
    <property type="component" value="Unassembled WGS sequence"/>
</dbReference>
<sequence>MMEYVCPMIKTRSTVLRCEFDGAILLISNLTSDSLEGQYRCALCPMCPRDDRRSTRKFCPVCGVLDGHAPNDQCMGYQLPEEVFGEDQKREQLLLKLKRQKYRLDVVRWMANEGAMYELQLRFGTAEDSRKAARMISIYKLTQIDKMRLTESVERATMELELFDFEN</sequence>
<evidence type="ECO:0000313" key="1">
    <source>
        <dbReference type="EMBL" id="KAL0638834.1"/>
    </source>
</evidence>
<accession>A0ABR3GSC8</accession>
<organism evidence="1 2">
    <name type="scientific">Discina gigas</name>
    <dbReference type="NCBI Taxonomy" id="1032678"/>
    <lineage>
        <taxon>Eukaryota</taxon>
        <taxon>Fungi</taxon>
        <taxon>Dikarya</taxon>
        <taxon>Ascomycota</taxon>
        <taxon>Pezizomycotina</taxon>
        <taxon>Pezizomycetes</taxon>
        <taxon>Pezizales</taxon>
        <taxon>Discinaceae</taxon>
        <taxon>Discina</taxon>
    </lineage>
</organism>
<evidence type="ECO:0000313" key="2">
    <source>
        <dbReference type="Proteomes" id="UP001447188"/>
    </source>
</evidence>
<protein>
    <submittedName>
        <fullName evidence="1">Uncharacterized protein</fullName>
    </submittedName>
</protein>
<dbReference type="EMBL" id="JBBBZM010000017">
    <property type="protein sequence ID" value="KAL0638834.1"/>
    <property type="molecule type" value="Genomic_DNA"/>
</dbReference>